<reference evidence="3" key="1">
    <citation type="submission" date="2020-02" db="EMBL/GenBank/DDBJ databases">
        <authorList>
            <person name="Palmer J.M."/>
        </authorList>
    </citation>
    <scope>NUCLEOTIDE SEQUENCE</scope>
    <source>
        <strain evidence="3">EPUS1.4</strain>
        <tissue evidence="3">Thallus</tissue>
    </source>
</reference>
<feature type="signal peptide" evidence="2">
    <location>
        <begin position="1"/>
        <end position="26"/>
    </location>
</feature>
<dbReference type="Proteomes" id="UP000606974">
    <property type="component" value="Unassembled WGS sequence"/>
</dbReference>
<dbReference type="OrthoDB" id="3642826at2759"/>
<feature type="chain" id="PRO_5034065724" evidence="2">
    <location>
        <begin position="27"/>
        <end position="717"/>
    </location>
</feature>
<evidence type="ECO:0000313" key="3">
    <source>
        <dbReference type="EMBL" id="KAF7506932.1"/>
    </source>
</evidence>
<evidence type="ECO:0000256" key="1">
    <source>
        <dbReference type="SAM" id="MobiDB-lite"/>
    </source>
</evidence>
<feature type="compositionally biased region" description="Polar residues" evidence="1">
    <location>
        <begin position="254"/>
        <end position="281"/>
    </location>
</feature>
<evidence type="ECO:0000256" key="2">
    <source>
        <dbReference type="SAM" id="SignalP"/>
    </source>
</evidence>
<organism evidence="3 4">
    <name type="scientific">Endocarpon pusillum</name>
    <dbReference type="NCBI Taxonomy" id="364733"/>
    <lineage>
        <taxon>Eukaryota</taxon>
        <taxon>Fungi</taxon>
        <taxon>Dikarya</taxon>
        <taxon>Ascomycota</taxon>
        <taxon>Pezizomycotina</taxon>
        <taxon>Eurotiomycetes</taxon>
        <taxon>Chaetothyriomycetidae</taxon>
        <taxon>Verrucariales</taxon>
        <taxon>Verrucariaceae</taxon>
        <taxon>Endocarpon</taxon>
    </lineage>
</organism>
<feature type="region of interest" description="Disordered" evidence="1">
    <location>
        <begin position="252"/>
        <end position="367"/>
    </location>
</feature>
<dbReference type="EMBL" id="JAACFV010000077">
    <property type="protein sequence ID" value="KAF7506932.1"/>
    <property type="molecule type" value="Genomic_DNA"/>
</dbReference>
<comment type="caution">
    <text evidence="3">The sequence shown here is derived from an EMBL/GenBank/DDBJ whole genome shotgun (WGS) entry which is preliminary data.</text>
</comment>
<feature type="compositionally biased region" description="Polar residues" evidence="1">
    <location>
        <begin position="330"/>
        <end position="346"/>
    </location>
</feature>
<feature type="compositionally biased region" description="Polar residues" evidence="1">
    <location>
        <begin position="304"/>
        <end position="316"/>
    </location>
</feature>
<accession>A0A8H7AH62</accession>
<keyword evidence="4" id="KW-1185">Reference proteome</keyword>
<proteinExistence type="predicted"/>
<protein>
    <submittedName>
        <fullName evidence="3">Uncharacterized protein</fullName>
    </submittedName>
</protein>
<dbReference type="AlphaFoldDB" id="A0A8H7AH62"/>
<evidence type="ECO:0000313" key="4">
    <source>
        <dbReference type="Proteomes" id="UP000606974"/>
    </source>
</evidence>
<gene>
    <name evidence="3" type="ORF">GJ744_011063</name>
</gene>
<keyword evidence="2" id="KW-0732">Signal</keyword>
<name>A0A8H7AH62_9EURO</name>
<sequence length="717" mass="73219">MYRRLPSRAIMLASLLIHALLARTATVPGAPTTRLYTNKTEATSTVETCYPPCYVGEPDEKIWWDWKYVDWDEQVLVTVILDVDTKSNTTLTTTEYGTLTETHGNTTVTSHYHPTDPTSFWNRLMGTDIVVENNTPVTTLTTTIYTAPGEYISITTVLTSPTPYSNMGFLAWIDPRCNPAGSISTIGLVPTVTPTGFTNPYYAPLDSAGWSALLPQNWSTCMLYPSPSGPPLTLPYVSALTTTETRYDSFVRPQATSKNQNPSVSAATGSVPSYQDASTRAITLARPSATSVSATKVPERPPASQDQLDALPTSSGAPKELATAAIRPSDNPQPSNSNAGGTSLNSGAAPTEAPPEPVVISGTTIRPGATPVTIGRVTYSLAASSPVLVVDGSTSNLPPQGTSPVVISGVTVAPGAAPVTVGATVYSLSPSTLVLQVDGSTSTLVQQATPVPVVISGTTLKPGAPAVTISGSVYSLVPESPELIIDGSTSSLAPGPTAAPFVIAGTTLVPGAPAVTVSGSVYSLVPGSPELVIDGSTSTLKTQPTAAPVIIAGTTLVPGAPAIAISGTVYSLAPGYSGLVIDGSTTTLSSQPTAAPIVIAGMTLTPGAPAVMISGTTYSLELSSSLLVVDGSTLIPETTQSATSGEGYGSLIWSGIGGRVTASIASTDPAGATGTGTGTGTRPPVAVFTGTGSRLEHGIGTSWMVLSMVSALYTLLA</sequence>